<name>A0A699WTW8_TANCI</name>
<feature type="non-terminal residue" evidence="1">
    <location>
        <position position="1"/>
    </location>
</feature>
<protein>
    <submittedName>
        <fullName evidence="1">Uncharacterized protein</fullName>
    </submittedName>
</protein>
<proteinExistence type="predicted"/>
<dbReference type="EMBL" id="BKCJ011717513">
    <property type="protein sequence ID" value="GFD48211.1"/>
    <property type="molecule type" value="Genomic_DNA"/>
</dbReference>
<organism evidence="1">
    <name type="scientific">Tanacetum cinerariifolium</name>
    <name type="common">Dalmatian daisy</name>
    <name type="synonym">Chrysanthemum cinerariifolium</name>
    <dbReference type="NCBI Taxonomy" id="118510"/>
    <lineage>
        <taxon>Eukaryota</taxon>
        <taxon>Viridiplantae</taxon>
        <taxon>Streptophyta</taxon>
        <taxon>Embryophyta</taxon>
        <taxon>Tracheophyta</taxon>
        <taxon>Spermatophyta</taxon>
        <taxon>Magnoliopsida</taxon>
        <taxon>eudicotyledons</taxon>
        <taxon>Gunneridae</taxon>
        <taxon>Pentapetalae</taxon>
        <taxon>asterids</taxon>
        <taxon>campanulids</taxon>
        <taxon>Asterales</taxon>
        <taxon>Asteraceae</taxon>
        <taxon>Asteroideae</taxon>
        <taxon>Anthemideae</taxon>
        <taxon>Anthemidinae</taxon>
        <taxon>Tanacetum</taxon>
    </lineage>
</organism>
<reference evidence="1" key="1">
    <citation type="journal article" date="2019" name="Sci. Rep.">
        <title>Draft genome of Tanacetum cinerariifolium, the natural source of mosquito coil.</title>
        <authorList>
            <person name="Yamashiro T."/>
            <person name="Shiraishi A."/>
            <person name="Satake H."/>
            <person name="Nakayama K."/>
        </authorList>
    </citation>
    <scope>NUCLEOTIDE SEQUENCE</scope>
</reference>
<dbReference type="AlphaFoldDB" id="A0A699WTW8"/>
<comment type="caution">
    <text evidence="1">The sequence shown here is derived from an EMBL/GenBank/DDBJ whole genome shotgun (WGS) entry which is preliminary data.</text>
</comment>
<evidence type="ECO:0000313" key="1">
    <source>
        <dbReference type="EMBL" id="GFD48211.1"/>
    </source>
</evidence>
<gene>
    <name evidence="1" type="ORF">Tci_920180</name>
</gene>
<sequence length="85" mass="9153">LDRFGNHEVKIGVALAVGVAHHVHRQPVEAHGEVSAVVGVEAPHEYLLGLTAARMLGNEQAWHQPQQVLGRVDGPQRLVDVRDGG</sequence>
<accession>A0A699WTW8</accession>